<sequence>MGGRASEKEKRETHPRKHKSKRKQDSNATNVNTNNCNNKNKHKQTTKQTNDKQLKQANKTKNELSFCDMHNRGPEHNDEDSGNKKLVHPGNRFASPFRK</sequence>
<proteinExistence type="predicted"/>
<organism evidence="2 3">
    <name type="scientific">Polarella glacialis</name>
    <name type="common">Dinoflagellate</name>
    <dbReference type="NCBI Taxonomy" id="89957"/>
    <lineage>
        <taxon>Eukaryota</taxon>
        <taxon>Sar</taxon>
        <taxon>Alveolata</taxon>
        <taxon>Dinophyceae</taxon>
        <taxon>Suessiales</taxon>
        <taxon>Suessiaceae</taxon>
        <taxon>Polarella</taxon>
    </lineage>
</organism>
<name>A0A813JWE9_POLGL</name>
<feature type="compositionally biased region" description="Basic and acidic residues" evidence="1">
    <location>
        <begin position="69"/>
        <end position="83"/>
    </location>
</feature>
<dbReference type="AlphaFoldDB" id="A0A813JWE9"/>
<evidence type="ECO:0000313" key="2">
    <source>
        <dbReference type="EMBL" id="CAE8684536.1"/>
    </source>
</evidence>
<dbReference type="Proteomes" id="UP000626109">
    <property type="component" value="Unassembled WGS sequence"/>
</dbReference>
<accession>A0A813JWE9</accession>
<protein>
    <submittedName>
        <fullName evidence="2">Uncharacterized protein</fullName>
    </submittedName>
</protein>
<gene>
    <name evidence="2" type="ORF">PGLA2088_LOCUS23989</name>
</gene>
<comment type="caution">
    <text evidence="2">The sequence shown here is derived from an EMBL/GenBank/DDBJ whole genome shotgun (WGS) entry which is preliminary data.</text>
</comment>
<feature type="region of interest" description="Disordered" evidence="1">
    <location>
        <begin position="1"/>
        <end position="99"/>
    </location>
</feature>
<evidence type="ECO:0000313" key="3">
    <source>
        <dbReference type="Proteomes" id="UP000626109"/>
    </source>
</evidence>
<evidence type="ECO:0000256" key="1">
    <source>
        <dbReference type="SAM" id="MobiDB-lite"/>
    </source>
</evidence>
<dbReference type="EMBL" id="CAJNNW010026331">
    <property type="protein sequence ID" value="CAE8684536.1"/>
    <property type="molecule type" value="Genomic_DNA"/>
</dbReference>
<feature type="compositionally biased region" description="Basic residues" evidence="1">
    <location>
        <begin position="13"/>
        <end position="22"/>
    </location>
</feature>
<reference evidence="2" key="1">
    <citation type="submission" date="2021-02" db="EMBL/GenBank/DDBJ databases">
        <authorList>
            <person name="Dougan E. K."/>
            <person name="Rhodes N."/>
            <person name="Thang M."/>
            <person name="Chan C."/>
        </authorList>
    </citation>
    <scope>NUCLEOTIDE SEQUENCE</scope>
</reference>
<feature type="compositionally biased region" description="Low complexity" evidence="1">
    <location>
        <begin position="27"/>
        <end position="38"/>
    </location>
</feature>
<feature type="compositionally biased region" description="Basic and acidic residues" evidence="1">
    <location>
        <begin position="1"/>
        <end position="12"/>
    </location>
</feature>